<dbReference type="AlphaFoldDB" id="A0A811LG92"/>
<keyword evidence="1" id="KW-0547">Nucleotide-binding</keyword>
<dbReference type="Proteomes" id="UP000783686">
    <property type="component" value="Unassembled WGS sequence"/>
</dbReference>
<dbReference type="SMART" id="SM00175">
    <property type="entry name" value="RAB"/>
    <property type="match status" value="1"/>
</dbReference>
<gene>
    <name evidence="3" type="ORF">BOKJ2_LOCUS12118</name>
</gene>
<dbReference type="InterPro" id="IPR027417">
    <property type="entry name" value="P-loop_NTPase"/>
</dbReference>
<dbReference type="Pfam" id="PF00071">
    <property type="entry name" value="Ras"/>
    <property type="match status" value="1"/>
</dbReference>
<evidence type="ECO:0000313" key="4">
    <source>
        <dbReference type="Proteomes" id="UP000614601"/>
    </source>
</evidence>
<accession>A0A811LG92</accession>
<comment type="caution">
    <text evidence="3">The sequence shown here is derived from an EMBL/GenBank/DDBJ whole genome shotgun (WGS) entry which is preliminary data.</text>
</comment>
<dbReference type="GO" id="GO:0007264">
    <property type="term" value="P:small GTPase-mediated signal transduction"/>
    <property type="evidence" value="ECO:0007669"/>
    <property type="project" value="InterPro"/>
</dbReference>
<dbReference type="GO" id="GO:0003924">
    <property type="term" value="F:GTPase activity"/>
    <property type="evidence" value="ECO:0007669"/>
    <property type="project" value="InterPro"/>
</dbReference>
<dbReference type="InterPro" id="IPR001806">
    <property type="entry name" value="Small_GTPase"/>
</dbReference>
<dbReference type="Proteomes" id="UP000614601">
    <property type="component" value="Unassembled WGS sequence"/>
</dbReference>
<dbReference type="PROSITE" id="PS51420">
    <property type="entry name" value="RHO"/>
    <property type="match status" value="1"/>
</dbReference>
<organism evidence="3 4">
    <name type="scientific">Bursaphelenchus okinawaensis</name>
    <dbReference type="NCBI Taxonomy" id="465554"/>
    <lineage>
        <taxon>Eukaryota</taxon>
        <taxon>Metazoa</taxon>
        <taxon>Ecdysozoa</taxon>
        <taxon>Nematoda</taxon>
        <taxon>Chromadorea</taxon>
        <taxon>Rhabditida</taxon>
        <taxon>Tylenchina</taxon>
        <taxon>Tylenchomorpha</taxon>
        <taxon>Aphelenchoidea</taxon>
        <taxon>Aphelenchoididae</taxon>
        <taxon>Bursaphelenchus</taxon>
    </lineage>
</organism>
<sequence>MDLCDTAGRAEFDTLRPLSYAEADVFLLCFNISDPSSLASVTEHWLPELRTVSPHVPVILVGTQNDIRMGFQKEKLLVDGKRVKRLADQLDLDYIECSALTQRNLKEVFDLAILNAIKSATRHRQIPEKKEKTPSLKDSFRRLVSMTKRFL</sequence>
<dbReference type="SMART" id="SM00174">
    <property type="entry name" value="RHO"/>
    <property type="match status" value="1"/>
</dbReference>
<dbReference type="EMBL" id="CAJFDH010000005">
    <property type="protein sequence ID" value="CAD5226529.1"/>
    <property type="molecule type" value="Genomic_DNA"/>
</dbReference>
<dbReference type="GO" id="GO:0005525">
    <property type="term" value="F:GTP binding"/>
    <property type="evidence" value="ECO:0007669"/>
    <property type="project" value="UniProtKB-KW"/>
</dbReference>
<dbReference type="OrthoDB" id="8830751at2759"/>
<dbReference type="PANTHER" id="PTHR24072">
    <property type="entry name" value="RHO FAMILY GTPASE"/>
    <property type="match status" value="1"/>
</dbReference>
<dbReference type="PROSITE" id="PS51419">
    <property type="entry name" value="RAB"/>
    <property type="match status" value="1"/>
</dbReference>
<keyword evidence="4" id="KW-1185">Reference proteome</keyword>
<dbReference type="NCBIfam" id="TIGR00231">
    <property type="entry name" value="small_GTP"/>
    <property type="match status" value="1"/>
</dbReference>
<dbReference type="PRINTS" id="PR00449">
    <property type="entry name" value="RASTRNSFRMNG"/>
</dbReference>
<evidence type="ECO:0000256" key="1">
    <source>
        <dbReference type="ARBA" id="ARBA00022741"/>
    </source>
</evidence>
<dbReference type="PROSITE" id="PS51421">
    <property type="entry name" value="RAS"/>
    <property type="match status" value="1"/>
</dbReference>
<evidence type="ECO:0000256" key="2">
    <source>
        <dbReference type="ARBA" id="ARBA00023134"/>
    </source>
</evidence>
<dbReference type="SUPFAM" id="SSF52540">
    <property type="entry name" value="P-loop containing nucleoside triphosphate hydrolases"/>
    <property type="match status" value="1"/>
</dbReference>
<keyword evidence="2" id="KW-0342">GTP-binding</keyword>
<proteinExistence type="predicted"/>
<dbReference type="Gene3D" id="3.40.50.300">
    <property type="entry name" value="P-loop containing nucleotide triphosphate hydrolases"/>
    <property type="match status" value="1"/>
</dbReference>
<reference evidence="3" key="1">
    <citation type="submission" date="2020-09" db="EMBL/GenBank/DDBJ databases">
        <authorList>
            <person name="Kikuchi T."/>
        </authorList>
    </citation>
    <scope>NUCLEOTIDE SEQUENCE</scope>
    <source>
        <strain evidence="3">SH1</strain>
    </source>
</reference>
<protein>
    <submittedName>
        <fullName evidence="3">Uncharacterized protein</fullName>
    </submittedName>
</protein>
<dbReference type="EMBL" id="CAJFCW020000005">
    <property type="protein sequence ID" value="CAG9122300.1"/>
    <property type="molecule type" value="Genomic_DNA"/>
</dbReference>
<dbReference type="InterPro" id="IPR005225">
    <property type="entry name" value="Small_GTP-bd"/>
</dbReference>
<dbReference type="InterPro" id="IPR003578">
    <property type="entry name" value="Small_GTPase_Rho"/>
</dbReference>
<name>A0A811LG92_9BILA</name>
<evidence type="ECO:0000313" key="3">
    <source>
        <dbReference type="EMBL" id="CAD5226529.1"/>
    </source>
</evidence>
<dbReference type="SMART" id="SM00173">
    <property type="entry name" value="RAS"/>
    <property type="match status" value="1"/>
</dbReference>